<dbReference type="PANTHER" id="PTHR34784">
    <property type="entry name" value="50S RIBOSOMAL PROTEIN L34"/>
    <property type="match status" value="1"/>
</dbReference>
<dbReference type="PANTHER" id="PTHR34784:SF1">
    <property type="entry name" value="50S RIBOSOMAL PROTEIN L34"/>
    <property type="match status" value="1"/>
</dbReference>
<protein>
    <recommendedName>
        <fullName evidence="5">Lin0512 family protein</fullName>
    </recommendedName>
</protein>
<dbReference type="AlphaFoldDB" id="A0A1I2UMT3"/>
<dbReference type="Proteomes" id="UP000199337">
    <property type="component" value="Unassembled WGS sequence"/>
</dbReference>
<dbReference type="GO" id="GO:0005525">
    <property type="term" value="F:GTP binding"/>
    <property type="evidence" value="ECO:0007669"/>
    <property type="project" value="UniProtKB-KW"/>
</dbReference>
<dbReference type="EMBL" id="FOOX01000009">
    <property type="protein sequence ID" value="SFG78484.1"/>
    <property type="molecule type" value="Genomic_DNA"/>
</dbReference>
<keyword evidence="1" id="KW-0547">Nucleotide-binding</keyword>
<dbReference type="NCBIfam" id="TIGR02058">
    <property type="entry name" value="lin0512_fam"/>
    <property type="match status" value="1"/>
</dbReference>
<evidence type="ECO:0000313" key="3">
    <source>
        <dbReference type="EMBL" id="SFG78484.1"/>
    </source>
</evidence>
<organism evidence="3 4">
    <name type="scientific">Desulfotruncus arcticus DSM 17038</name>
    <dbReference type="NCBI Taxonomy" id="1121424"/>
    <lineage>
        <taxon>Bacteria</taxon>
        <taxon>Bacillati</taxon>
        <taxon>Bacillota</taxon>
        <taxon>Clostridia</taxon>
        <taxon>Eubacteriales</taxon>
        <taxon>Desulfallaceae</taxon>
        <taxon>Desulfotruncus</taxon>
    </lineage>
</organism>
<evidence type="ECO:0008006" key="5">
    <source>
        <dbReference type="Google" id="ProtNLM"/>
    </source>
</evidence>
<evidence type="ECO:0000256" key="1">
    <source>
        <dbReference type="ARBA" id="ARBA00022741"/>
    </source>
</evidence>
<dbReference type="InterPro" id="IPR011719">
    <property type="entry name" value="CHP02058"/>
</dbReference>
<reference evidence="4" key="1">
    <citation type="submission" date="2016-10" db="EMBL/GenBank/DDBJ databases">
        <authorList>
            <person name="Varghese N."/>
            <person name="Submissions S."/>
        </authorList>
    </citation>
    <scope>NUCLEOTIDE SEQUENCE [LARGE SCALE GENOMIC DNA]</scope>
    <source>
        <strain evidence="4">DSM 17038</strain>
    </source>
</reference>
<keyword evidence="2" id="KW-0342">GTP-binding</keyword>
<keyword evidence="4" id="KW-1185">Reference proteome</keyword>
<dbReference type="RefSeq" id="WP_174549958.1">
    <property type="nucleotide sequence ID" value="NZ_FOOX01000009.1"/>
</dbReference>
<proteinExistence type="predicted"/>
<dbReference type="STRING" id="341036.SAMN05660649_02712"/>
<dbReference type="Gene3D" id="3.30.1330.20">
    <property type="entry name" value="Tubulin/FtsZ, C-terminal domain"/>
    <property type="match status" value="1"/>
</dbReference>
<dbReference type="Pfam" id="PF09585">
    <property type="entry name" value="Lin0512_fam"/>
    <property type="match status" value="1"/>
</dbReference>
<evidence type="ECO:0000256" key="2">
    <source>
        <dbReference type="ARBA" id="ARBA00023134"/>
    </source>
</evidence>
<dbReference type="InterPro" id="IPR037103">
    <property type="entry name" value="Tubulin/FtsZ-like_C"/>
</dbReference>
<accession>A0A1I2UMT3</accession>
<gene>
    <name evidence="3" type="ORF">SAMN05660649_02712</name>
</gene>
<name>A0A1I2UMT3_9FIRM</name>
<sequence>MIKRYIIEFGTGIDFHGQDVTGAACKAVKDAISHACLCGIPEILGITDLNQMVVDVTVAVPCPEKLDSQQVLETIPFGSKSCRTIAGGMQAPGLLLPELGDGDDSIIVAIACVEVKLDLD</sequence>
<evidence type="ECO:0000313" key="4">
    <source>
        <dbReference type="Proteomes" id="UP000199337"/>
    </source>
</evidence>